<dbReference type="EMBL" id="PKMF04000115">
    <property type="protein sequence ID" value="KAK7849308.1"/>
    <property type="molecule type" value="Genomic_DNA"/>
</dbReference>
<proteinExistence type="predicted"/>
<dbReference type="GO" id="GO:0005634">
    <property type="term" value="C:nucleus"/>
    <property type="evidence" value="ECO:0007669"/>
    <property type="project" value="TreeGrafter"/>
</dbReference>
<dbReference type="InterPro" id="IPR011257">
    <property type="entry name" value="DNA_glycosylase"/>
</dbReference>
<name>A0AAW0LEJ0_QUESU</name>
<dbReference type="AlphaFoldDB" id="A0AAW0LEJ0"/>
<evidence type="ECO:0000313" key="2">
    <source>
        <dbReference type="EMBL" id="KAK7849308.1"/>
    </source>
</evidence>
<comment type="caution">
    <text evidence="2">The sequence shown here is derived from an EMBL/GenBank/DDBJ whole genome shotgun (WGS) entry which is preliminary data.</text>
</comment>
<reference evidence="2 3" key="1">
    <citation type="journal article" date="2018" name="Sci. Data">
        <title>The draft genome sequence of cork oak.</title>
        <authorList>
            <person name="Ramos A.M."/>
            <person name="Usie A."/>
            <person name="Barbosa P."/>
            <person name="Barros P.M."/>
            <person name="Capote T."/>
            <person name="Chaves I."/>
            <person name="Simoes F."/>
            <person name="Abreu I."/>
            <person name="Carrasquinho I."/>
            <person name="Faro C."/>
            <person name="Guimaraes J.B."/>
            <person name="Mendonca D."/>
            <person name="Nobrega F."/>
            <person name="Rodrigues L."/>
            <person name="Saibo N.J.M."/>
            <person name="Varela M.C."/>
            <person name="Egas C."/>
            <person name="Matos J."/>
            <person name="Miguel C.M."/>
            <person name="Oliveira M.M."/>
            <person name="Ricardo C.P."/>
            <person name="Goncalves S."/>
        </authorList>
    </citation>
    <scope>NUCLEOTIDE SEQUENCE [LARGE SCALE GENOMIC DNA]</scope>
    <source>
        <strain evidence="3">cv. HL8</strain>
    </source>
</reference>
<dbReference type="Proteomes" id="UP000237347">
    <property type="component" value="Unassembled WGS sequence"/>
</dbReference>
<evidence type="ECO:0000256" key="1">
    <source>
        <dbReference type="SAM" id="MobiDB-lite"/>
    </source>
</evidence>
<feature type="region of interest" description="Disordered" evidence="1">
    <location>
        <begin position="36"/>
        <end position="57"/>
    </location>
</feature>
<dbReference type="Gene3D" id="1.10.340.30">
    <property type="entry name" value="Hypothetical protein, domain 2"/>
    <property type="match status" value="2"/>
</dbReference>
<dbReference type="GO" id="GO:0006285">
    <property type="term" value="P:base-excision repair, AP site formation"/>
    <property type="evidence" value="ECO:0007669"/>
    <property type="project" value="TreeGrafter"/>
</dbReference>
<dbReference type="PANTHER" id="PTHR10242:SF4">
    <property type="entry name" value="OS07G0657600 PROTEIN"/>
    <property type="match status" value="1"/>
</dbReference>
<keyword evidence="3" id="KW-1185">Reference proteome</keyword>
<sequence>MFGGFKGDNANLEKDAPSVEESLAIVAAARTNFNTPKPDKDHFIPNTPIPQESKVSTNFTNSGSIKADCVPADIVRNDDDYSYLNYKTCQAADEPHNIASDNDTIGNFPSPTELANLDEGFLASRCNLGYRGNRIWKLARDIVEGRIQLTKIEEANKGASFSKSSNYYKLAKQLKEIDAFGTFTSANVLMSIKVDCVPADIVRNDDDYSYLNCKTCQVADEPHNIASNNDTIGNFPSPTELANLDEGFLASRCNLGYRGSRIWKLARDIVEGRIQLTQLEEASKGANFSKSSNYDKLAKQLKEIDGFGTFTYDNVLMSELWHFYEKTFGKLSEMPCSDYKLITASNMGSTSSTKKRKKKC</sequence>
<organism evidence="2 3">
    <name type="scientific">Quercus suber</name>
    <name type="common">Cork oak</name>
    <dbReference type="NCBI Taxonomy" id="58331"/>
    <lineage>
        <taxon>Eukaryota</taxon>
        <taxon>Viridiplantae</taxon>
        <taxon>Streptophyta</taxon>
        <taxon>Embryophyta</taxon>
        <taxon>Tracheophyta</taxon>
        <taxon>Spermatophyta</taxon>
        <taxon>Magnoliopsida</taxon>
        <taxon>eudicotyledons</taxon>
        <taxon>Gunneridae</taxon>
        <taxon>Pentapetalae</taxon>
        <taxon>rosids</taxon>
        <taxon>fabids</taxon>
        <taxon>Fagales</taxon>
        <taxon>Fagaceae</taxon>
        <taxon>Quercus</taxon>
    </lineage>
</organism>
<dbReference type="PANTHER" id="PTHR10242">
    <property type="entry name" value="8-OXOGUANINE DNA GLYCOSYLASE"/>
    <property type="match status" value="1"/>
</dbReference>
<gene>
    <name evidence="2" type="ORF">CFP56_003150</name>
</gene>
<dbReference type="InterPro" id="IPR052054">
    <property type="entry name" value="Oxidative_DNA_repair_enzyme"/>
</dbReference>
<dbReference type="SUPFAM" id="SSF48150">
    <property type="entry name" value="DNA-glycosylase"/>
    <property type="match status" value="2"/>
</dbReference>
<accession>A0AAW0LEJ0</accession>
<protein>
    <submittedName>
        <fullName evidence="2">Uncharacterized protein</fullName>
    </submittedName>
</protein>
<dbReference type="GO" id="GO:0034039">
    <property type="term" value="F:8-oxo-7,8-dihydroguanine DNA N-glycosylase activity"/>
    <property type="evidence" value="ECO:0007669"/>
    <property type="project" value="TreeGrafter"/>
</dbReference>
<evidence type="ECO:0000313" key="3">
    <source>
        <dbReference type="Proteomes" id="UP000237347"/>
    </source>
</evidence>